<protein>
    <recommendedName>
        <fullName evidence="12">HECT domain-containing protein</fullName>
    </recommendedName>
</protein>
<feature type="compositionally biased region" description="Polar residues" evidence="7">
    <location>
        <begin position="848"/>
        <end position="866"/>
    </location>
</feature>
<dbReference type="Gene3D" id="3.90.1750.10">
    <property type="entry name" value="Hect, E3 ligase catalytic domains"/>
    <property type="match status" value="1"/>
</dbReference>
<name>K3WUL9_GLOUD</name>
<dbReference type="SMART" id="SM00119">
    <property type="entry name" value="HECTc"/>
    <property type="match status" value="1"/>
</dbReference>
<dbReference type="STRING" id="431595.K3WUL9"/>
<evidence type="ECO:0000313" key="11">
    <source>
        <dbReference type="Proteomes" id="UP000019132"/>
    </source>
</evidence>
<dbReference type="Proteomes" id="UP000019132">
    <property type="component" value="Unassembled WGS sequence"/>
</dbReference>
<proteinExistence type="predicted"/>
<dbReference type="PROSITE" id="PS50199">
    <property type="entry name" value="ZF_RANBP2_2"/>
    <property type="match status" value="2"/>
</dbReference>
<dbReference type="InterPro" id="IPR043366">
    <property type="entry name" value="HECTD4"/>
</dbReference>
<evidence type="ECO:0000256" key="4">
    <source>
        <dbReference type="ARBA" id="ARBA00022833"/>
    </source>
</evidence>
<dbReference type="EnsemblProtists" id="PYU1_T008666">
    <property type="protein sequence ID" value="PYU1_T008666"/>
    <property type="gene ID" value="PYU1_G008649"/>
</dbReference>
<dbReference type="eggNOG" id="KOG1426">
    <property type="taxonomic scope" value="Eukaryota"/>
</dbReference>
<evidence type="ECO:0000256" key="3">
    <source>
        <dbReference type="ARBA" id="ARBA00022786"/>
    </source>
</evidence>
<feature type="domain" description="RanBP2-type" evidence="8">
    <location>
        <begin position="755"/>
        <end position="785"/>
    </location>
</feature>
<dbReference type="Gene3D" id="4.10.1060.10">
    <property type="entry name" value="Zinc finger, RanBP2-type"/>
    <property type="match status" value="1"/>
</dbReference>
<dbReference type="PANTHER" id="PTHR46435">
    <property type="entry name" value="E3 UBIQUITIN-PROTEIN LIGASE HECTD4-RELATED"/>
    <property type="match status" value="1"/>
</dbReference>
<dbReference type="InterPro" id="IPR000569">
    <property type="entry name" value="HECT_dom"/>
</dbReference>
<evidence type="ECO:0000259" key="8">
    <source>
        <dbReference type="PROSITE" id="PS50199"/>
    </source>
</evidence>
<keyword evidence="2 6" id="KW-0863">Zinc-finger</keyword>
<evidence type="ECO:0000256" key="1">
    <source>
        <dbReference type="ARBA" id="ARBA00022723"/>
    </source>
</evidence>
<dbReference type="Gene3D" id="3.30.2410.10">
    <property type="entry name" value="Hect, E3 ligase catalytic domain"/>
    <property type="match status" value="1"/>
</dbReference>
<feature type="active site" description="Glycyl thioester intermediate" evidence="5">
    <location>
        <position position="1499"/>
    </location>
</feature>
<dbReference type="PROSITE" id="PS01358">
    <property type="entry name" value="ZF_RANBP2_1"/>
    <property type="match status" value="2"/>
</dbReference>
<dbReference type="InterPro" id="IPR035983">
    <property type="entry name" value="Hect_E3_ubiquitin_ligase"/>
</dbReference>
<dbReference type="InterPro" id="IPR001876">
    <property type="entry name" value="Znf_RanBP2"/>
</dbReference>
<sequence>MDYFFAQLREPLREGNSAAALKIAYTLCDGHVPSGCVYPDRDTDWSALQIDEIDIGGRYLISAEDFCNGGWPHEMVWTIGHSGVVRVVHPSGMLLLEVINPVSSAMEYWWYHVDNLKPCAASTHSFSDQSIADFGECENRLLKMNKHLICSIARKSVFDLLQVAPDHVMSLSIDRKSQRQEFVSDNRYELGDLLKLAATADLGCPDKVAESEAFCTEVDIGESSISPRGVGSSRYSHIPMLQKILNKHFDRTTEIKSTQRMPDEVLPLITKKKTKPVKGNGTPSSSLKTAQGKLCQPDAEPPASPIKYRFMLMESLLRELKKCLDNSSSFLQRNSFTVTSESPPKRVVLVHVPDATCLVLSFVVHPVLMDLPAGSSLEFFRDEQCTDRIFGYFGEKKGLNYLPPLVVPGDRCYVKTSQGMYARYKFRVDALTSDFGLALWIGEELYHKLVTISFSGYEIETLLSNLLNAFVKYLGTATCSPTTAKTPVFQLVAKLVNFALGKGILGAVPIAKLSSNLVKELTIVYDNERATQKGLFSLYTQQLAELISLIEEVSYLKGGTSPIVSGSWWSEFVRMAAFTRVLAQGKREISNPEAFNRIYCGRAPIQEIKIAHLALSGTDLFSQRLIVLQKLPKTSRVTELQASLSRFILHLSLEECGEADDQSVYSAAEVTRFGLFSKVLYLPVDNDGVTKGYAIVDVGREDIIKNLISRVCQEKFEFEGERTSEDSELVSRVTSLAEKASNNSTGQADEVDVVQEDQVWSCSVCTLENSVSESECAACGSPIPDELADIARARINQSESESVSTQPSTSSSDGWACYACTFLNGWSDSQCAACGSERSADLVPPSPTSETNVLSDTSQPPSADSDTNIFHELSALRFADALCVAQEVEVPQVRDFLRKLFVSSENDGKKDLIKAFLSVLQSEASQYGSSAESKKTIEAFATLVGMDSYRDHLPTDEFIQQLVSFGVDAAETKPVEIYQWLRSSGYDLQFDLNHYPSADAALHSQTKWTFQMDCQLIAMSKALSSSIGVLTLSELCPSHISARKHAKDYSLLASLETRDLRLRFAILKTLNRLLLEALPLVNLRPWSDPNSLRNRIVSIRQVVFPGVKIRFFAQTQDNTSFGCSMHSAESGAKRPMVTLDRRKIYGRRAPGSPLSLDDPKKSLFGSVMKQLSTINPSLLRAKRPTGASDPFVAFIVNFAGENVVGEGGPYRQLFNDISNELLSPGNPLFIPTQNNFMKIGEYRERYIPKPSSISKDMLKMYEFVGLLMGCCLRTGVRLNIRLAPIVWKMLVKQSLAFTDLESVDFSLCESLKYLETLVAEGGLASDDVIYESFTSTLSDGTVVELKPNGSSIPVTKENCKDYTRLVKATRLQECKPQVDAILRGIGKIVPVQLLQLCVWSELQQWICGSLDINVELLKRHTRYSSGMSPDKFPHLDMFWRVLSAFTEENKRRFINFAWGQDTLPADDAEFDRTHTRLLIKVPPATAKNQDDLLPKADTCFFNIELPAYSTEEIMREKLLLAITLCTSLDGDDQAGHMGIYYAGEDDDGDY</sequence>
<reference evidence="11" key="1">
    <citation type="journal article" date="2010" name="Genome Biol.">
        <title>Genome sequence of the necrotrophic plant pathogen Pythium ultimum reveals original pathogenicity mechanisms and effector repertoire.</title>
        <authorList>
            <person name="Levesque C.A."/>
            <person name="Brouwer H."/>
            <person name="Cano L."/>
            <person name="Hamilton J.P."/>
            <person name="Holt C."/>
            <person name="Huitema E."/>
            <person name="Raffaele S."/>
            <person name="Robideau G.P."/>
            <person name="Thines M."/>
            <person name="Win J."/>
            <person name="Zerillo M.M."/>
            <person name="Beakes G.W."/>
            <person name="Boore J.L."/>
            <person name="Busam D."/>
            <person name="Dumas B."/>
            <person name="Ferriera S."/>
            <person name="Fuerstenberg S.I."/>
            <person name="Gachon C.M."/>
            <person name="Gaulin E."/>
            <person name="Govers F."/>
            <person name="Grenville-Briggs L."/>
            <person name="Horner N."/>
            <person name="Hostetler J."/>
            <person name="Jiang R.H."/>
            <person name="Johnson J."/>
            <person name="Krajaejun T."/>
            <person name="Lin H."/>
            <person name="Meijer H.J."/>
            <person name="Moore B."/>
            <person name="Morris P."/>
            <person name="Phuntmart V."/>
            <person name="Puiu D."/>
            <person name="Shetty J."/>
            <person name="Stajich J.E."/>
            <person name="Tripathy S."/>
            <person name="Wawra S."/>
            <person name="van West P."/>
            <person name="Whitty B.R."/>
            <person name="Coutinho P.M."/>
            <person name="Henrissat B."/>
            <person name="Martin F."/>
            <person name="Thomas P.D."/>
            <person name="Tyler B.M."/>
            <person name="De Vries R.P."/>
            <person name="Kamoun S."/>
            <person name="Yandell M."/>
            <person name="Tisserat N."/>
            <person name="Buell C.R."/>
        </authorList>
    </citation>
    <scope>NUCLEOTIDE SEQUENCE</scope>
    <source>
        <strain evidence="11">DAOM:BR144</strain>
    </source>
</reference>
<dbReference type="Gene3D" id="3.30.2160.10">
    <property type="entry name" value="Hect, E3 ligase catalytic domain"/>
    <property type="match status" value="1"/>
</dbReference>
<dbReference type="GO" id="GO:0004842">
    <property type="term" value="F:ubiquitin-protein transferase activity"/>
    <property type="evidence" value="ECO:0007669"/>
    <property type="project" value="InterPro"/>
</dbReference>
<feature type="domain" description="HECT" evidence="9">
    <location>
        <begin position="1175"/>
        <end position="1522"/>
    </location>
</feature>
<reference evidence="11" key="2">
    <citation type="submission" date="2010-04" db="EMBL/GenBank/DDBJ databases">
        <authorList>
            <person name="Buell R."/>
            <person name="Hamilton J."/>
            <person name="Hostetler J."/>
        </authorList>
    </citation>
    <scope>NUCLEOTIDE SEQUENCE [LARGE SCALE GENOMIC DNA]</scope>
    <source>
        <strain evidence="11">DAOM:BR144</strain>
    </source>
</reference>
<dbReference type="VEuPathDB" id="FungiDB:PYU1_G008649"/>
<evidence type="ECO:0000256" key="7">
    <source>
        <dbReference type="SAM" id="MobiDB-lite"/>
    </source>
</evidence>
<evidence type="ECO:0000256" key="6">
    <source>
        <dbReference type="PROSITE-ProRule" id="PRU00322"/>
    </source>
</evidence>
<feature type="region of interest" description="Disordered" evidence="7">
    <location>
        <begin position="274"/>
        <end position="299"/>
    </location>
</feature>
<dbReference type="OMA" id="LRWELAC"/>
<dbReference type="GO" id="GO:0008270">
    <property type="term" value="F:zinc ion binding"/>
    <property type="evidence" value="ECO:0007669"/>
    <property type="project" value="UniProtKB-KW"/>
</dbReference>
<feature type="region of interest" description="Disordered" evidence="7">
    <location>
        <begin position="839"/>
        <end position="866"/>
    </location>
</feature>
<keyword evidence="4" id="KW-0862">Zinc</keyword>
<keyword evidence="1" id="KW-0479">Metal-binding</keyword>
<dbReference type="InParanoid" id="K3WUL9"/>
<evidence type="ECO:0000256" key="2">
    <source>
        <dbReference type="ARBA" id="ARBA00022771"/>
    </source>
</evidence>
<keyword evidence="11" id="KW-1185">Reference proteome</keyword>
<dbReference type="Pfam" id="PF00641">
    <property type="entry name" value="Zn_ribbon_RanBP"/>
    <property type="match status" value="1"/>
</dbReference>
<evidence type="ECO:0000259" key="9">
    <source>
        <dbReference type="PROSITE" id="PS50237"/>
    </source>
</evidence>
<accession>K3WUL9</accession>
<dbReference type="SUPFAM" id="SSF56204">
    <property type="entry name" value="Hect, E3 ligase catalytic domain"/>
    <property type="match status" value="1"/>
</dbReference>
<feature type="domain" description="RanBP2-type" evidence="8">
    <location>
        <begin position="811"/>
        <end position="840"/>
    </location>
</feature>
<dbReference type="Gene3D" id="2.30.30.380">
    <property type="entry name" value="Zn-finger domain of Sec23/24"/>
    <property type="match status" value="1"/>
</dbReference>
<organism evidence="10 11">
    <name type="scientific">Globisporangium ultimum (strain ATCC 200006 / CBS 805.95 / DAOM BR144)</name>
    <name type="common">Pythium ultimum</name>
    <dbReference type="NCBI Taxonomy" id="431595"/>
    <lineage>
        <taxon>Eukaryota</taxon>
        <taxon>Sar</taxon>
        <taxon>Stramenopiles</taxon>
        <taxon>Oomycota</taxon>
        <taxon>Peronosporomycetes</taxon>
        <taxon>Pythiales</taxon>
        <taxon>Pythiaceae</taxon>
        <taxon>Globisporangium</taxon>
    </lineage>
</organism>
<dbReference type="PROSITE" id="PS50237">
    <property type="entry name" value="HECT"/>
    <property type="match status" value="1"/>
</dbReference>
<dbReference type="EMBL" id="GL376558">
    <property type="status" value="NOT_ANNOTATED_CDS"/>
    <property type="molecule type" value="Genomic_DNA"/>
</dbReference>
<evidence type="ECO:0008006" key="12">
    <source>
        <dbReference type="Google" id="ProtNLM"/>
    </source>
</evidence>
<evidence type="ECO:0000256" key="5">
    <source>
        <dbReference type="PROSITE-ProRule" id="PRU00104"/>
    </source>
</evidence>
<dbReference type="SMART" id="SM00547">
    <property type="entry name" value="ZnF_RBZ"/>
    <property type="match status" value="2"/>
</dbReference>
<dbReference type="HOGENOM" id="CLU_001685_0_0_1"/>
<dbReference type="PANTHER" id="PTHR46435:SF1">
    <property type="entry name" value="E3 UBIQUITIN-PROTEIN LIGASE HECTD4-RELATED"/>
    <property type="match status" value="1"/>
</dbReference>
<dbReference type="Pfam" id="PF00632">
    <property type="entry name" value="HECT"/>
    <property type="match status" value="1"/>
</dbReference>
<evidence type="ECO:0000313" key="10">
    <source>
        <dbReference type="EnsemblProtists" id="PYU1_T008666"/>
    </source>
</evidence>
<keyword evidence="3 5" id="KW-0833">Ubl conjugation pathway</keyword>
<reference evidence="10" key="3">
    <citation type="submission" date="2015-02" db="UniProtKB">
        <authorList>
            <consortium name="EnsemblProtists"/>
        </authorList>
    </citation>
    <scope>IDENTIFICATION</scope>
    <source>
        <strain evidence="10">DAOM BR144</strain>
    </source>
</reference>